<comment type="caution">
    <text evidence="2">The sequence shown here is derived from an EMBL/GenBank/DDBJ whole genome shotgun (WGS) entry which is preliminary data.</text>
</comment>
<accession>A0A9X2JRD4</accession>
<dbReference type="EMBL" id="JAMZDE010000006">
    <property type="protein sequence ID" value="MCP1339267.1"/>
    <property type="molecule type" value="Genomic_DNA"/>
</dbReference>
<name>A0A9X2JRD4_9GAMM</name>
<keyword evidence="1" id="KW-1133">Transmembrane helix</keyword>
<evidence type="ECO:0000313" key="2">
    <source>
        <dbReference type="EMBL" id="MCP1339267.1"/>
    </source>
</evidence>
<feature type="transmembrane region" description="Helical" evidence="1">
    <location>
        <begin position="124"/>
        <end position="143"/>
    </location>
</feature>
<reference evidence="2" key="1">
    <citation type="submission" date="2022-06" db="EMBL/GenBank/DDBJ databases">
        <title>Idiomarina rhizosphaerae M1R2S28.</title>
        <authorList>
            <person name="Sun J.-Q."/>
            <person name="Li L.-F."/>
        </authorList>
    </citation>
    <scope>NUCLEOTIDE SEQUENCE</scope>
    <source>
        <strain evidence="2">M1R2S28</strain>
    </source>
</reference>
<keyword evidence="1" id="KW-0472">Membrane</keyword>
<dbReference type="AlphaFoldDB" id="A0A9X2JRD4"/>
<feature type="transmembrane region" description="Helical" evidence="1">
    <location>
        <begin position="37"/>
        <end position="53"/>
    </location>
</feature>
<proteinExistence type="predicted"/>
<keyword evidence="3" id="KW-1185">Reference proteome</keyword>
<dbReference type="Proteomes" id="UP001139474">
    <property type="component" value="Unassembled WGS sequence"/>
</dbReference>
<dbReference type="RefSeq" id="WP_253618930.1">
    <property type="nucleotide sequence ID" value="NZ_JAMZDE010000006.1"/>
</dbReference>
<evidence type="ECO:0000256" key="1">
    <source>
        <dbReference type="SAM" id="Phobius"/>
    </source>
</evidence>
<protein>
    <submittedName>
        <fullName evidence="2">Uncharacterized protein</fullName>
    </submittedName>
</protein>
<evidence type="ECO:0000313" key="3">
    <source>
        <dbReference type="Proteomes" id="UP001139474"/>
    </source>
</evidence>
<organism evidence="2 3">
    <name type="scientific">Idiomarina rhizosphaerae</name>
    <dbReference type="NCBI Taxonomy" id="2961572"/>
    <lineage>
        <taxon>Bacteria</taxon>
        <taxon>Pseudomonadati</taxon>
        <taxon>Pseudomonadota</taxon>
        <taxon>Gammaproteobacteria</taxon>
        <taxon>Alteromonadales</taxon>
        <taxon>Idiomarinaceae</taxon>
        <taxon>Idiomarina</taxon>
    </lineage>
</organism>
<keyword evidence="1" id="KW-0812">Transmembrane</keyword>
<feature type="transmembrane region" description="Helical" evidence="1">
    <location>
        <begin position="59"/>
        <end position="82"/>
    </location>
</feature>
<gene>
    <name evidence="2" type="ORF">NJR55_06630</name>
</gene>
<sequence length="148" mass="16732">MTEYKRSCEDELDWASVDQLHEATLQISKSCFEFKKICVGLIGAALAILAKLTDNHLDHSYFVIPLLICFGFWVADFSAYYFQRKTRSAMNRKLLAIAQRNSISNYPDGDLAVTWFSAALNHSMALYFALAIFGTVGWIAYAIKWIGS</sequence>